<gene>
    <name evidence="2" type="ORF">AABB92_04660</name>
</gene>
<evidence type="ECO:0000256" key="1">
    <source>
        <dbReference type="SAM" id="MobiDB-lite"/>
    </source>
</evidence>
<dbReference type="EMBL" id="JBCGBG010000001">
    <property type="protein sequence ID" value="MEL7694950.1"/>
    <property type="molecule type" value="Genomic_DNA"/>
</dbReference>
<name>A0ABU9MK31_9GAMM</name>
<reference evidence="2 3" key="1">
    <citation type="submission" date="2024-04" db="EMBL/GenBank/DDBJ databases">
        <authorList>
            <person name="Suleimanova A.D."/>
            <person name="Pudova D.S."/>
            <person name="Shagimardanova E.I."/>
            <person name="Sharipova M.R."/>
        </authorList>
    </citation>
    <scope>NUCLEOTIDE SEQUENCE [LARGE SCALE GENOMIC DNA]</scope>
    <source>
        <strain evidence="2 3">3.1</strain>
    </source>
</reference>
<feature type="region of interest" description="Disordered" evidence="1">
    <location>
        <begin position="40"/>
        <end position="59"/>
    </location>
</feature>
<dbReference type="RefSeq" id="WP_031374523.1">
    <property type="nucleotide sequence ID" value="NZ_JBCGBG010000001.1"/>
</dbReference>
<dbReference type="Proteomes" id="UP001468095">
    <property type="component" value="Unassembled WGS sequence"/>
</dbReference>
<evidence type="ECO:0000313" key="2">
    <source>
        <dbReference type="EMBL" id="MEL7694950.1"/>
    </source>
</evidence>
<organism evidence="2 3">
    <name type="scientific">Pantoea brenneri</name>
    <dbReference type="NCBI Taxonomy" id="472694"/>
    <lineage>
        <taxon>Bacteria</taxon>
        <taxon>Pseudomonadati</taxon>
        <taxon>Pseudomonadota</taxon>
        <taxon>Gammaproteobacteria</taxon>
        <taxon>Enterobacterales</taxon>
        <taxon>Erwiniaceae</taxon>
        <taxon>Pantoea</taxon>
    </lineage>
</organism>
<comment type="caution">
    <text evidence="2">The sequence shown here is derived from an EMBL/GenBank/DDBJ whole genome shotgun (WGS) entry which is preliminary data.</text>
</comment>
<accession>A0ABU9MK31</accession>
<protein>
    <submittedName>
        <fullName evidence="2">Uncharacterized protein</fullName>
    </submittedName>
</protein>
<sequence length="99" mass="10864">MADKYEVIRPWHGVTKGDVVQLETLHPSLKSHVRKLSDKASADLVPATPSATSDKQARKDAITKRLDELGIEYKGNLGADKLAELLPDGELEKLFPTAE</sequence>
<evidence type="ECO:0000313" key="3">
    <source>
        <dbReference type="Proteomes" id="UP001468095"/>
    </source>
</evidence>
<keyword evidence="3" id="KW-1185">Reference proteome</keyword>
<proteinExistence type="predicted"/>